<feature type="domain" description="Major facilitator superfamily (MFS) profile" evidence="7">
    <location>
        <begin position="77"/>
        <end position="543"/>
    </location>
</feature>
<keyword evidence="6" id="KW-0732">Signal</keyword>
<evidence type="ECO:0000259" key="7">
    <source>
        <dbReference type="PROSITE" id="PS50850"/>
    </source>
</evidence>
<dbReference type="EMBL" id="CDHN01000004">
    <property type="protein sequence ID" value="CEJ91672.1"/>
    <property type="molecule type" value="Genomic_DNA"/>
</dbReference>
<reference evidence="8 9" key="1">
    <citation type="journal article" date="2015" name="Genome Announc.">
        <title>Draft Genome Sequence and Gene Annotation of the Entomopathogenic Fungus Verticillium hemipterigenum.</title>
        <authorList>
            <person name="Horn F."/>
            <person name="Habel A."/>
            <person name="Scharf D.H."/>
            <person name="Dworschak J."/>
            <person name="Brakhage A.A."/>
            <person name="Guthke R."/>
            <person name="Hertweck C."/>
            <person name="Linde J."/>
        </authorList>
    </citation>
    <scope>NUCLEOTIDE SEQUENCE [LARGE SCALE GENOMIC DNA]</scope>
</reference>
<evidence type="ECO:0000256" key="2">
    <source>
        <dbReference type="ARBA" id="ARBA00022692"/>
    </source>
</evidence>
<dbReference type="Proteomes" id="UP000039046">
    <property type="component" value="Unassembled WGS sequence"/>
</dbReference>
<feature type="transmembrane region" description="Helical" evidence="5">
    <location>
        <begin position="516"/>
        <end position="539"/>
    </location>
</feature>
<keyword evidence="4 5" id="KW-0472">Membrane</keyword>
<keyword evidence="3 5" id="KW-1133">Transmembrane helix</keyword>
<feature type="transmembrane region" description="Helical" evidence="5">
    <location>
        <begin position="205"/>
        <end position="228"/>
    </location>
</feature>
<feature type="transmembrane region" description="Helical" evidence="5">
    <location>
        <begin position="345"/>
        <end position="366"/>
    </location>
</feature>
<dbReference type="SUPFAM" id="SSF103473">
    <property type="entry name" value="MFS general substrate transporter"/>
    <property type="match status" value="1"/>
</dbReference>
<feature type="transmembrane region" description="Helical" evidence="5">
    <location>
        <begin position="436"/>
        <end position="461"/>
    </location>
</feature>
<feature type="chain" id="PRO_5001979591" description="Major facilitator superfamily (MFS) profile domain-containing protein" evidence="6">
    <location>
        <begin position="24"/>
        <end position="550"/>
    </location>
</feature>
<feature type="transmembrane region" description="Helical" evidence="5">
    <location>
        <begin position="143"/>
        <end position="160"/>
    </location>
</feature>
<proteinExistence type="predicted"/>
<feature type="transmembrane region" description="Helical" evidence="5">
    <location>
        <begin position="83"/>
        <end position="102"/>
    </location>
</feature>
<feature type="signal peptide" evidence="6">
    <location>
        <begin position="1"/>
        <end position="23"/>
    </location>
</feature>
<evidence type="ECO:0000256" key="4">
    <source>
        <dbReference type="ARBA" id="ARBA00023136"/>
    </source>
</evidence>
<sequence length="550" mass="58405">MERSLRLCGRFLIFLLTYDSSEILLFTETLSTMSTETLTEAAQTPLSHQQDTSSVLQQINIQEPDPAVVSLLHKWTVTIQLSAINFASSAVNGLVVVGLPAITADLAIPQELSLWPTSVASLANASTLLLAGSIADSIGPRKINLAGGFVSGAFMLGAGFSQNGSQLVAMRALQGIGYAMHLASSVAIITSILPRGRSRNIGFACLGLSQPLGFSFGLVIGGVLQNAIGWRAGWYIYGALTILCTIVAIFATPKQVASPSVMESLRNAKEKVDWVGALLATAFMALLSYLFANISTDVNSVRDGPNIALICICAASLPAFLFWMHRQVRIGKPALIPLSMWKNRAFSVICITVAISFGVTTCIELFSSLFFQEVQGDTALIAGLKVLPSLIVGTVINFTTGLYVDKVSARTIVAASFLACAVAPLLMAVVQPTWSYWANAFIAQVLSPISNDILFTVGLIVISDVFPGDTQALAGAVFNTCAQFGIALCLAIMQIISTTVTKDHGNNPKPLAVLEGLRASFWAMFAMLVGCAILGIFGLRTVGRVGLKRD</sequence>
<protein>
    <recommendedName>
        <fullName evidence="7">Major facilitator superfamily (MFS) profile domain-containing protein</fullName>
    </recommendedName>
</protein>
<dbReference type="PROSITE" id="PS50850">
    <property type="entry name" value="MFS"/>
    <property type="match status" value="1"/>
</dbReference>
<dbReference type="OrthoDB" id="2130629at2759"/>
<evidence type="ECO:0000256" key="3">
    <source>
        <dbReference type="ARBA" id="ARBA00022989"/>
    </source>
</evidence>
<feature type="transmembrane region" description="Helical" evidence="5">
    <location>
        <begin position="386"/>
        <end position="404"/>
    </location>
</feature>
<evidence type="ECO:0000256" key="1">
    <source>
        <dbReference type="ARBA" id="ARBA00004141"/>
    </source>
</evidence>
<keyword evidence="2 5" id="KW-0812">Transmembrane</keyword>
<evidence type="ECO:0000313" key="8">
    <source>
        <dbReference type="EMBL" id="CEJ91672.1"/>
    </source>
</evidence>
<dbReference type="PANTHER" id="PTHR42718:SF27">
    <property type="entry name" value="TRANSPORTER, PUTATIVE-RELATED"/>
    <property type="match status" value="1"/>
</dbReference>
<dbReference type="Gene3D" id="1.20.1250.20">
    <property type="entry name" value="MFS general substrate transporter like domains"/>
    <property type="match status" value="2"/>
</dbReference>
<dbReference type="PANTHER" id="PTHR42718">
    <property type="entry name" value="MAJOR FACILITATOR SUPERFAMILY MULTIDRUG TRANSPORTER MFSC"/>
    <property type="match status" value="1"/>
</dbReference>
<organism evidence="8 9">
    <name type="scientific">[Torrubiella] hemipterigena</name>
    <dbReference type="NCBI Taxonomy" id="1531966"/>
    <lineage>
        <taxon>Eukaryota</taxon>
        <taxon>Fungi</taxon>
        <taxon>Dikarya</taxon>
        <taxon>Ascomycota</taxon>
        <taxon>Pezizomycotina</taxon>
        <taxon>Sordariomycetes</taxon>
        <taxon>Hypocreomycetidae</taxon>
        <taxon>Hypocreales</taxon>
        <taxon>Clavicipitaceae</taxon>
        <taxon>Clavicipitaceae incertae sedis</taxon>
        <taxon>'Torrubiella' clade</taxon>
    </lineage>
</organism>
<gene>
    <name evidence="8" type="ORF">VHEMI07370</name>
</gene>
<dbReference type="GO" id="GO:0022857">
    <property type="term" value="F:transmembrane transporter activity"/>
    <property type="evidence" value="ECO:0007669"/>
    <property type="project" value="InterPro"/>
</dbReference>
<name>A0A0A1TMV7_9HYPO</name>
<feature type="transmembrane region" description="Helical" evidence="5">
    <location>
        <begin position="114"/>
        <end position="131"/>
    </location>
</feature>
<dbReference type="InterPro" id="IPR020846">
    <property type="entry name" value="MFS_dom"/>
</dbReference>
<dbReference type="Pfam" id="PF07690">
    <property type="entry name" value="MFS_1"/>
    <property type="match status" value="1"/>
</dbReference>
<dbReference type="GO" id="GO:0016020">
    <property type="term" value="C:membrane"/>
    <property type="evidence" value="ECO:0007669"/>
    <property type="project" value="UniProtKB-SubCell"/>
</dbReference>
<feature type="transmembrane region" description="Helical" evidence="5">
    <location>
        <begin position="234"/>
        <end position="251"/>
    </location>
</feature>
<accession>A0A0A1TMV7</accession>
<dbReference type="InterPro" id="IPR036259">
    <property type="entry name" value="MFS_trans_sf"/>
</dbReference>
<feature type="transmembrane region" description="Helical" evidence="5">
    <location>
        <begin position="473"/>
        <end position="496"/>
    </location>
</feature>
<evidence type="ECO:0000256" key="6">
    <source>
        <dbReference type="SAM" id="SignalP"/>
    </source>
</evidence>
<dbReference type="AlphaFoldDB" id="A0A0A1TMV7"/>
<keyword evidence="9" id="KW-1185">Reference proteome</keyword>
<evidence type="ECO:0000256" key="5">
    <source>
        <dbReference type="SAM" id="Phobius"/>
    </source>
</evidence>
<dbReference type="InterPro" id="IPR011701">
    <property type="entry name" value="MFS"/>
</dbReference>
<feature type="transmembrane region" description="Helical" evidence="5">
    <location>
        <begin position="304"/>
        <end position="324"/>
    </location>
</feature>
<comment type="subcellular location">
    <subcellularLocation>
        <location evidence="1">Membrane</location>
        <topology evidence="1">Multi-pass membrane protein</topology>
    </subcellularLocation>
</comment>
<feature type="transmembrane region" description="Helical" evidence="5">
    <location>
        <begin position="172"/>
        <end position="193"/>
    </location>
</feature>
<evidence type="ECO:0000313" key="9">
    <source>
        <dbReference type="Proteomes" id="UP000039046"/>
    </source>
</evidence>
<feature type="transmembrane region" description="Helical" evidence="5">
    <location>
        <begin position="272"/>
        <end position="292"/>
    </location>
</feature>
<dbReference type="HOGENOM" id="CLU_000960_27_5_1"/>
<feature type="transmembrane region" description="Helical" evidence="5">
    <location>
        <begin position="411"/>
        <end position="430"/>
    </location>
</feature>